<keyword evidence="1" id="KW-0732">Signal</keyword>
<gene>
    <name evidence="3" type="ORF">UXM345_LOCUS31332</name>
    <name evidence="2" type="ORF">XDN619_LOCUS30117</name>
</gene>
<sequence>MKTETVIFVLILIFSLICITDAREQKQRSKNTLRAQVLNYLEREMERRGENNMFDDDDDDNSYDRKRQFARRKIVGLGDEPF</sequence>
<evidence type="ECO:0000313" key="3">
    <source>
        <dbReference type="EMBL" id="CAF4262154.1"/>
    </source>
</evidence>
<dbReference type="EMBL" id="CAJOBF010008769">
    <property type="protein sequence ID" value="CAF4262154.1"/>
    <property type="molecule type" value="Genomic_DNA"/>
</dbReference>
<evidence type="ECO:0000256" key="1">
    <source>
        <dbReference type="SAM" id="SignalP"/>
    </source>
</evidence>
<reference evidence="2" key="1">
    <citation type="submission" date="2021-02" db="EMBL/GenBank/DDBJ databases">
        <authorList>
            <person name="Nowell W R."/>
        </authorList>
    </citation>
    <scope>NUCLEOTIDE SEQUENCE</scope>
</reference>
<dbReference type="EMBL" id="CAJNRG010014935">
    <property type="protein sequence ID" value="CAF2158709.1"/>
    <property type="molecule type" value="Genomic_DNA"/>
</dbReference>
<evidence type="ECO:0000313" key="4">
    <source>
        <dbReference type="Proteomes" id="UP000663887"/>
    </source>
</evidence>
<feature type="chain" id="PRO_5036230949" evidence="1">
    <location>
        <begin position="23"/>
        <end position="82"/>
    </location>
</feature>
<name>A0A816YGT8_9BILA</name>
<dbReference type="Proteomes" id="UP000663887">
    <property type="component" value="Unassembled WGS sequence"/>
</dbReference>
<comment type="caution">
    <text evidence="2">The sequence shown here is derived from an EMBL/GenBank/DDBJ whole genome shotgun (WGS) entry which is preliminary data.</text>
</comment>
<proteinExistence type="predicted"/>
<feature type="signal peptide" evidence="1">
    <location>
        <begin position="1"/>
        <end position="22"/>
    </location>
</feature>
<dbReference type="Proteomes" id="UP000663842">
    <property type="component" value="Unassembled WGS sequence"/>
</dbReference>
<evidence type="ECO:0000313" key="2">
    <source>
        <dbReference type="EMBL" id="CAF2158709.1"/>
    </source>
</evidence>
<dbReference type="AlphaFoldDB" id="A0A816YGT8"/>
<accession>A0A816YGT8</accession>
<protein>
    <submittedName>
        <fullName evidence="2">Uncharacterized protein</fullName>
    </submittedName>
</protein>
<organism evidence="2 4">
    <name type="scientific">Rotaria magnacalcarata</name>
    <dbReference type="NCBI Taxonomy" id="392030"/>
    <lineage>
        <taxon>Eukaryota</taxon>
        <taxon>Metazoa</taxon>
        <taxon>Spiralia</taxon>
        <taxon>Gnathifera</taxon>
        <taxon>Rotifera</taxon>
        <taxon>Eurotatoria</taxon>
        <taxon>Bdelloidea</taxon>
        <taxon>Philodinida</taxon>
        <taxon>Philodinidae</taxon>
        <taxon>Rotaria</taxon>
    </lineage>
</organism>